<dbReference type="PROSITE" id="PS50110">
    <property type="entry name" value="RESPONSE_REGULATORY"/>
    <property type="match status" value="1"/>
</dbReference>
<reference evidence="3 4" key="1">
    <citation type="submission" date="2023-12" db="EMBL/GenBank/DDBJ databases">
        <title>Description of Novel Strain Fulvimarina sp. 2208YS6-2-32 isolated from Uroteuthis (Photololigo) edulis.</title>
        <authorList>
            <person name="Park J.-S."/>
        </authorList>
    </citation>
    <scope>NUCLEOTIDE SEQUENCE [LARGE SCALE GENOMIC DNA]</scope>
    <source>
        <strain evidence="3 4">2208YS6-2-32</strain>
    </source>
</reference>
<evidence type="ECO:0000256" key="1">
    <source>
        <dbReference type="PROSITE-ProRule" id="PRU00169"/>
    </source>
</evidence>
<evidence type="ECO:0000259" key="2">
    <source>
        <dbReference type="PROSITE" id="PS50110"/>
    </source>
</evidence>
<feature type="modified residue" description="4-aspartylphosphate" evidence="1">
    <location>
        <position position="60"/>
    </location>
</feature>
<dbReference type="RefSeq" id="WP_322187115.1">
    <property type="nucleotide sequence ID" value="NZ_JAXLPB010000003.1"/>
</dbReference>
<sequence>MNDNRLSGMNVLIAEDEALVAMDLADMVEFDAGCVIGPFPTISECRPAAESAPIDVAILDVRLLDGEVFAIADTLRDRGIPIVFHSGHLDPREIVSRYPDARCCTKPATHENLIEHLVHLTAEGGPAAAKAFVAA</sequence>
<dbReference type="SUPFAM" id="SSF52172">
    <property type="entry name" value="CheY-like"/>
    <property type="match status" value="1"/>
</dbReference>
<comment type="caution">
    <text evidence="3">The sequence shown here is derived from an EMBL/GenBank/DDBJ whole genome shotgun (WGS) entry which is preliminary data.</text>
</comment>
<dbReference type="Proteomes" id="UP001294412">
    <property type="component" value="Unassembled WGS sequence"/>
</dbReference>
<feature type="domain" description="Response regulatory" evidence="2">
    <location>
        <begin position="10"/>
        <end position="121"/>
    </location>
</feature>
<evidence type="ECO:0000313" key="3">
    <source>
        <dbReference type="EMBL" id="MDY8109632.1"/>
    </source>
</evidence>
<organism evidence="3 4">
    <name type="scientific">Fulvimarina uroteuthidis</name>
    <dbReference type="NCBI Taxonomy" id="3098149"/>
    <lineage>
        <taxon>Bacteria</taxon>
        <taxon>Pseudomonadati</taxon>
        <taxon>Pseudomonadota</taxon>
        <taxon>Alphaproteobacteria</taxon>
        <taxon>Hyphomicrobiales</taxon>
        <taxon>Aurantimonadaceae</taxon>
        <taxon>Fulvimarina</taxon>
    </lineage>
</organism>
<keyword evidence="4" id="KW-1185">Reference proteome</keyword>
<evidence type="ECO:0000313" key="4">
    <source>
        <dbReference type="Proteomes" id="UP001294412"/>
    </source>
</evidence>
<keyword evidence="1" id="KW-0597">Phosphoprotein</keyword>
<proteinExistence type="predicted"/>
<name>A0ABU5I3D2_9HYPH</name>
<dbReference type="EMBL" id="JAXLPB010000003">
    <property type="protein sequence ID" value="MDY8109632.1"/>
    <property type="molecule type" value="Genomic_DNA"/>
</dbReference>
<dbReference type="InterPro" id="IPR001789">
    <property type="entry name" value="Sig_transdc_resp-reg_receiver"/>
</dbReference>
<gene>
    <name evidence="3" type="ORF">U0C82_10835</name>
</gene>
<dbReference type="InterPro" id="IPR011006">
    <property type="entry name" value="CheY-like_superfamily"/>
</dbReference>
<dbReference type="Gene3D" id="3.40.50.2300">
    <property type="match status" value="1"/>
</dbReference>
<dbReference type="SMART" id="SM00448">
    <property type="entry name" value="REC"/>
    <property type="match status" value="1"/>
</dbReference>
<dbReference type="Pfam" id="PF00072">
    <property type="entry name" value="Response_reg"/>
    <property type="match status" value="1"/>
</dbReference>
<accession>A0ABU5I3D2</accession>
<protein>
    <submittedName>
        <fullName evidence="3">Response regulator</fullName>
    </submittedName>
</protein>